<evidence type="ECO:0000259" key="7">
    <source>
        <dbReference type="PROSITE" id="PS51192"/>
    </source>
</evidence>
<evidence type="ECO:0000256" key="6">
    <source>
        <dbReference type="ARBA" id="ARBA00047984"/>
    </source>
</evidence>
<dbReference type="SUPFAM" id="SSF52540">
    <property type="entry name" value="P-loop containing nucleoside triphosphate hydrolases"/>
    <property type="match status" value="1"/>
</dbReference>
<comment type="caution">
    <text evidence="9">The sequence shown here is derived from an EMBL/GenBank/DDBJ whole genome shotgun (WGS) entry which is preliminary data.</text>
</comment>
<evidence type="ECO:0000313" key="10">
    <source>
        <dbReference type="Proteomes" id="UP000788993"/>
    </source>
</evidence>
<dbReference type="InterPro" id="IPR014001">
    <property type="entry name" value="Helicase_ATP-bd"/>
</dbReference>
<comment type="catalytic activity">
    <reaction evidence="6">
        <text>ATP + H2O = ADP + phosphate + H(+)</text>
        <dbReference type="Rhea" id="RHEA:13065"/>
        <dbReference type="ChEBI" id="CHEBI:15377"/>
        <dbReference type="ChEBI" id="CHEBI:15378"/>
        <dbReference type="ChEBI" id="CHEBI:30616"/>
        <dbReference type="ChEBI" id="CHEBI:43474"/>
        <dbReference type="ChEBI" id="CHEBI:456216"/>
        <dbReference type="EC" id="3.6.4.13"/>
    </reaction>
</comment>
<dbReference type="CDD" id="cd18787">
    <property type="entry name" value="SF2_C_DEAD"/>
    <property type="match status" value="1"/>
</dbReference>
<dbReference type="PROSITE" id="PS51192">
    <property type="entry name" value="HELICASE_ATP_BIND_1"/>
    <property type="match status" value="1"/>
</dbReference>
<gene>
    <name evidence="9" type="ORF">OGATHE_003323</name>
</gene>
<dbReference type="GO" id="GO:0016787">
    <property type="term" value="F:hydrolase activity"/>
    <property type="evidence" value="ECO:0007669"/>
    <property type="project" value="UniProtKB-KW"/>
</dbReference>
<dbReference type="GO" id="GO:0003676">
    <property type="term" value="F:nucleic acid binding"/>
    <property type="evidence" value="ECO:0007669"/>
    <property type="project" value="InterPro"/>
</dbReference>
<dbReference type="Pfam" id="PF00270">
    <property type="entry name" value="DEAD"/>
    <property type="match status" value="1"/>
</dbReference>
<dbReference type="SMART" id="SM00487">
    <property type="entry name" value="DEXDc"/>
    <property type="match status" value="1"/>
</dbReference>
<dbReference type="InterPro" id="IPR027417">
    <property type="entry name" value="P-loop_NTPase"/>
</dbReference>
<evidence type="ECO:0000256" key="3">
    <source>
        <dbReference type="ARBA" id="ARBA00022801"/>
    </source>
</evidence>
<evidence type="ECO:0000256" key="1">
    <source>
        <dbReference type="ARBA" id="ARBA00012552"/>
    </source>
</evidence>
<evidence type="ECO:0000256" key="5">
    <source>
        <dbReference type="ARBA" id="ARBA00022840"/>
    </source>
</evidence>
<dbReference type="SMART" id="SM00490">
    <property type="entry name" value="HELICc"/>
    <property type="match status" value="1"/>
</dbReference>
<dbReference type="Proteomes" id="UP000788993">
    <property type="component" value="Unassembled WGS sequence"/>
</dbReference>
<dbReference type="Pfam" id="PF00271">
    <property type="entry name" value="Helicase_C"/>
    <property type="match status" value="1"/>
</dbReference>
<keyword evidence="5" id="KW-0067">ATP-binding</keyword>
<accession>A0A9P8P2B1</accession>
<organism evidence="9 10">
    <name type="scientific">Ogataea polymorpha</name>
    <dbReference type="NCBI Taxonomy" id="460523"/>
    <lineage>
        <taxon>Eukaryota</taxon>
        <taxon>Fungi</taxon>
        <taxon>Dikarya</taxon>
        <taxon>Ascomycota</taxon>
        <taxon>Saccharomycotina</taxon>
        <taxon>Pichiomycetes</taxon>
        <taxon>Pichiales</taxon>
        <taxon>Pichiaceae</taxon>
        <taxon>Ogataea</taxon>
    </lineage>
</organism>
<keyword evidence="10" id="KW-1185">Reference proteome</keyword>
<dbReference type="InterPro" id="IPR001650">
    <property type="entry name" value="Helicase_C-like"/>
</dbReference>
<sequence>MLRSIQALPYSFRRAQLICGRRRFAHSAKWFASYAKSPAKSSGKPKIISSEEKVYKFGNGPALKTFDKEDLRGLSGLYERVQEFYQLKLLPEVRSAMIEELKENTVLKSQNYMSPNRKKLSESELNGLVIRPTNIQKAAIKIINGTPKTHKLLNPYILAGETGSGKTWAYLAPLLQKLREFYISEGHEQSNKPGIRSVILLPTHELVDQVFKTVEHTKNTLGTKVALWDLDSNFKDFMDSYRQGIDVLVTTPGKLASLAKYDDIQNLRQLLKNVSFCVVDEADTLMDESFIEDTYDLLKKMNGLRHLVFVTATISSSLRKVVKSLFPDFVPITTPSLHKIPKAIEVRVIDAKPKPYNGSRLKALAQVLYAIHCDGTEPGYEKRVVVFVNEKKQAPILAQQLRERYKHDVESMTSDDTPEDRRRILEPFISPPQPLKDPSKPTLKVLICTDLMSRGINFRGVRNVVLYNIPNMTSDLVHRMGRTGRMNQSGRAFLILEDKSAPNTKGLAKVLRNNRRLA</sequence>
<dbReference type="Gene3D" id="3.40.50.300">
    <property type="entry name" value="P-loop containing nucleotide triphosphate hydrolases"/>
    <property type="match status" value="2"/>
</dbReference>
<evidence type="ECO:0000256" key="2">
    <source>
        <dbReference type="ARBA" id="ARBA00022741"/>
    </source>
</evidence>
<proteinExistence type="predicted"/>
<feature type="domain" description="Helicase ATP-binding" evidence="7">
    <location>
        <begin position="147"/>
        <end position="332"/>
    </location>
</feature>
<dbReference type="EMBL" id="JAEUBD010001178">
    <property type="protein sequence ID" value="KAH3664508.1"/>
    <property type="molecule type" value="Genomic_DNA"/>
</dbReference>
<keyword evidence="2" id="KW-0547">Nucleotide-binding</keyword>
<dbReference type="AlphaFoldDB" id="A0A9P8P2B1"/>
<evidence type="ECO:0000313" key="9">
    <source>
        <dbReference type="EMBL" id="KAH3664508.1"/>
    </source>
</evidence>
<name>A0A9P8P2B1_9ASCO</name>
<evidence type="ECO:0000259" key="8">
    <source>
        <dbReference type="PROSITE" id="PS51194"/>
    </source>
</evidence>
<evidence type="ECO:0000256" key="4">
    <source>
        <dbReference type="ARBA" id="ARBA00022806"/>
    </source>
</evidence>
<dbReference type="PROSITE" id="PS51194">
    <property type="entry name" value="HELICASE_CTER"/>
    <property type="match status" value="1"/>
</dbReference>
<keyword evidence="4" id="KW-0347">Helicase</keyword>
<dbReference type="GO" id="GO:0003724">
    <property type="term" value="F:RNA helicase activity"/>
    <property type="evidence" value="ECO:0007669"/>
    <property type="project" value="UniProtKB-EC"/>
</dbReference>
<dbReference type="PANTHER" id="PTHR47960">
    <property type="entry name" value="DEAD-BOX ATP-DEPENDENT RNA HELICASE 50"/>
    <property type="match status" value="1"/>
</dbReference>
<keyword evidence="3" id="KW-0378">Hydrolase</keyword>
<protein>
    <recommendedName>
        <fullName evidence="1">RNA helicase</fullName>
        <ecNumber evidence="1">3.6.4.13</ecNumber>
    </recommendedName>
</protein>
<dbReference type="GO" id="GO:0005524">
    <property type="term" value="F:ATP binding"/>
    <property type="evidence" value="ECO:0007669"/>
    <property type="project" value="UniProtKB-KW"/>
</dbReference>
<reference evidence="9" key="2">
    <citation type="submission" date="2021-01" db="EMBL/GenBank/DDBJ databases">
        <authorList>
            <person name="Schikora-Tamarit M.A."/>
        </authorList>
    </citation>
    <scope>NUCLEOTIDE SEQUENCE</scope>
    <source>
        <strain evidence="9">NCAIM Y.01608</strain>
    </source>
</reference>
<dbReference type="EC" id="3.6.4.13" evidence="1"/>
<dbReference type="InterPro" id="IPR011545">
    <property type="entry name" value="DEAD/DEAH_box_helicase_dom"/>
</dbReference>
<reference evidence="9" key="1">
    <citation type="journal article" date="2021" name="Open Biol.">
        <title>Shared evolutionary footprints suggest mitochondrial oxidative damage underlies multiple complex I losses in fungi.</title>
        <authorList>
            <person name="Schikora-Tamarit M.A."/>
            <person name="Marcet-Houben M."/>
            <person name="Nosek J."/>
            <person name="Gabaldon T."/>
        </authorList>
    </citation>
    <scope>NUCLEOTIDE SEQUENCE</scope>
    <source>
        <strain evidence="9">NCAIM Y.01608</strain>
    </source>
</reference>
<feature type="domain" description="Helicase C-terminal" evidence="8">
    <location>
        <begin position="363"/>
        <end position="518"/>
    </location>
</feature>